<dbReference type="Pfam" id="PF00534">
    <property type="entry name" value="Glycos_transf_1"/>
    <property type="match status" value="1"/>
</dbReference>
<dbReference type="PANTHER" id="PTHR12526">
    <property type="entry name" value="GLYCOSYLTRANSFERASE"/>
    <property type="match status" value="1"/>
</dbReference>
<dbReference type="AlphaFoldDB" id="A0A9J6RQ42"/>
<proteinExistence type="predicted"/>
<dbReference type="GO" id="GO:1901135">
    <property type="term" value="P:carbohydrate derivative metabolic process"/>
    <property type="evidence" value="ECO:0007669"/>
    <property type="project" value="UniProtKB-ARBA"/>
</dbReference>
<evidence type="ECO:0000313" key="4">
    <source>
        <dbReference type="Proteomes" id="UP001069090"/>
    </source>
</evidence>
<dbReference type="RefSeq" id="WP_258332720.1">
    <property type="nucleotide sequence ID" value="NZ_JAPTGG010000015.1"/>
</dbReference>
<keyword evidence="3" id="KW-0328">Glycosyltransferase</keyword>
<comment type="caution">
    <text evidence="3">The sequence shown here is derived from an EMBL/GenBank/DDBJ whole genome shotgun (WGS) entry which is preliminary data.</text>
</comment>
<dbReference type="SUPFAM" id="SSF53756">
    <property type="entry name" value="UDP-Glycosyltransferase/glycogen phosphorylase"/>
    <property type="match status" value="1"/>
</dbReference>
<evidence type="ECO:0000259" key="1">
    <source>
        <dbReference type="Pfam" id="PF00534"/>
    </source>
</evidence>
<dbReference type="InterPro" id="IPR001296">
    <property type="entry name" value="Glyco_trans_1"/>
</dbReference>
<dbReference type="InterPro" id="IPR028098">
    <property type="entry name" value="Glyco_trans_4-like_N"/>
</dbReference>
<organism evidence="3 4">
    <name type="scientific">Dasania phycosphaerae</name>
    <dbReference type="NCBI Taxonomy" id="2950436"/>
    <lineage>
        <taxon>Bacteria</taxon>
        <taxon>Pseudomonadati</taxon>
        <taxon>Pseudomonadota</taxon>
        <taxon>Gammaproteobacteria</taxon>
        <taxon>Cellvibrionales</taxon>
        <taxon>Spongiibacteraceae</taxon>
        <taxon>Dasania</taxon>
    </lineage>
</organism>
<gene>
    <name evidence="3" type="ORF">O0V09_15875</name>
</gene>
<dbReference type="PANTHER" id="PTHR12526:SF630">
    <property type="entry name" value="GLYCOSYLTRANSFERASE"/>
    <property type="match status" value="1"/>
</dbReference>
<keyword evidence="3" id="KW-0808">Transferase</keyword>
<reference evidence="3 4" key="1">
    <citation type="submission" date="2022-12" db="EMBL/GenBank/DDBJ databases">
        <title>Dasania phycosphaerae sp. nov., isolated from particulate material of the south coast of Korea.</title>
        <authorList>
            <person name="Jiang Y."/>
        </authorList>
    </citation>
    <scope>NUCLEOTIDE SEQUENCE [LARGE SCALE GENOMIC DNA]</scope>
    <source>
        <strain evidence="3 4">GY-19</strain>
    </source>
</reference>
<dbReference type="EC" id="2.4.-.-" evidence="3"/>
<keyword evidence="4" id="KW-1185">Reference proteome</keyword>
<protein>
    <submittedName>
        <fullName evidence="3">Glycosyltransferase</fullName>
        <ecNumber evidence="3">2.4.-.-</ecNumber>
    </submittedName>
</protein>
<dbReference type="Pfam" id="PF13439">
    <property type="entry name" value="Glyco_transf_4"/>
    <property type="match status" value="1"/>
</dbReference>
<dbReference type="EMBL" id="JAPTGG010000015">
    <property type="protein sequence ID" value="MCZ0866691.1"/>
    <property type="molecule type" value="Genomic_DNA"/>
</dbReference>
<dbReference type="Proteomes" id="UP001069090">
    <property type="component" value="Unassembled WGS sequence"/>
</dbReference>
<evidence type="ECO:0000313" key="3">
    <source>
        <dbReference type="EMBL" id="MCZ0866691.1"/>
    </source>
</evidence>
<sequence>MAKKKILHVTFDMAIGGTEQVICQLVENTNPNNYETAIACIDNKIGELGLKLQQQGHKVYVLNRKPGFDYRLIAALKKLIDTGGFDILHCHQYTPYIYGVFAALGTKVEVIFTEHGRFYPDSYKWKRFIINPLLTLRTKAIVAISEATKQALIKYENFPKNKVQVIYNGLASSPSANDDTTALRKELELSPSDILLGTVARLDPIKNQHMMISAFAKAAKENSNLKLIIVGDGPIRAELEQHAINEGVKDKVLFTGFIVNPKSYFQLIDIFLLSSLSEGTSMTLLEAMACAKPCIVTDVGGNPEIITNEFNGYITPNRNSDAFYKAVINITNLPGKRVAMGEAARTSFQNKFTVEKMTELYTSLYHECY</sequence>
<name>A0A9J6RQ42_9GAMM</name>
<accession>A0A9J6RQ42</accession>
<feature type="domain" description="Glycosyltransferase subfamily 4-like N-terminal" evidence="2">
    <location>
        <begin position="15"/>
        <end position="170"/>
    </location>
</feature>
<feature type="domain" description="Glycosyl transferase family 1" evidence="1">
    <location>
        <begin position="181"/>
        <end position="346"/>
    </location>
</feature>
<dbReference type="GO" id="GO:0016757">
    <property type="term" value="F:glycosyltransferase activity"/>
    <property type="evidence" value="ECO:0007669"/>
    <property type="project" value="UniProtKB-KW"/>
</dbReference>
<evidence type="ECO:0000259" key="2">
    <source>
        <dbReference type="Pfam" id="PF13439"/>
    </source>
</evidence>
<dbReference type="Gene3D" id="3.40.50.2000">
    <property type="entry name" value="Glycogen Phosphorylase B"/>
    <property type="match status" value="2"/>
</dbReference>